<gene>
    <name evidence="7" type="ORF">SAMN02745716_0339</name>
</gene>
<evidence type="ECO:0000259" key="6">
    <source>
        <dbReference type="PROSITE" id="PS50885"/>
    </source>
</evidence>
<evidence type="ECO:0000313" key="8">
    <source>
        <dbReference type="Proteomes" id="UP000222056"/>
    </source>
</evidence>
<feature type="domain" description="HAMP" evidence="6">
    <location>
        <begin position="243"/>
        <end position="295"/>
    </location>
</feature>
<evidence type="ECO:0000256" key="2">
    <source>
        <dbReference type="ARBA" id="ARBA00022692"/>
    </source>
</evidence>
<dbReference type="PROSITE" id="PS50125">
    <property type="entry name" value="GUANYLATE_CYCLASE_2"/>
    <property type="match status" value="1"/>
</dbReference>
<evidence type="ECO:0000256" key="4">
    <source>
        <dbReference type="SAM" id="Phobius"/>
    </source>
</evidence>
<comment type="similarity">
    <text evidence="1">Belongs to the adenylyl cyclase class-3 family.</text>
</comment>
<dbReference type="Gene3D" id="3.30.70.1230">
    <property type="entry name" value="Nucleotide cyclase"/>
    <property type="match status" value="1"/>
</dbReference>
<feature type="transmembrane region" description="Helical" evidence="4">
    <location>
        <begin position="52"/>
        <end position="68"/>
    </location>
</feature>
<dbReference type="CDD" id="cd07302">
    <property type="entry name" value="CHD"/>
    <property type="match status" value="1"/>
</dbReference>
<keyword evidence="4" id="KW-0472">Membrane</keyword>
<dbReference type="InterPro" id="IPR001054">
    <property type="entry name" value="A/G_cyclase"/>
</dbReference>
<protein>
    <submittedName>
        <fullName evidence="7">Adenylate cyclase, class 3</fullName>
    </submittedName>
</protein>
<dbReference type="Pfam" id="PF00211">
    <property type="entry name" value="Guanylate_cyc"/>
    <property type="match status" value="1"/>
</dbReference>
<dbReference type="SUPFAM" id="SSF55073">
    <property type="entry name" value="Nucleotide cyclase"/>
    <property type="match status" value="1"/>
</dbReference>
<dbReference type="SMART" id="SM00044">
    <property type="entry name" value="CYCc"/>
    <property type="match status" value="1"/>
</dbReference>
<feature type="transmembrane region" description="Helical" evidence="4">
    <location>
        <begin position="216"/>
        <end position="241"/>
    </location>
</feature>
<dbReference type="Proteomes" id="UP000222056">
    <property type="component" value="Unassembled WGS sequence"/>
</dbReference>
<dbReference type="Pfam" id="PF00672">
    <property type="entry name" value="HAMP"/>
    <property type="match status" value="1"/>
</dbReference>
<feature type="transmembrane region" description="Helical" evidence="4">
    <location>
        <begin position="190"/>
        <end position="210"/>
    </location>
</feature>
<keyword evidence="8" id="KW-1185">Reference proteome</keyword>
<feature type="transmembrane region" description="Helical" evidence="4">
    <location>
        <begin position="15"/>
        <end position="40"/>
    </location>
</feature>
<dbReference type="OrthoDB" id="5476461at2"/>
<evidence type="ECO:0000256" key="3">
    <source>
        <dbReference type="ARBA" id="ARBA00022989"/>
    </source>
</evidence>
<evidence type="ECO:0000313" key="7">
    <source>
        <dbReference type="EMBL" id="SEH10481.1"/>
    </source>
</evidence>
<proteinExistence type="inferred from homology"/>
<dbReference type="InterPro" id="IPR003660">
    <property type="entry name" value="HAMP_dom"/>
</dbReference>
<accession>A0A1H6FI25</accession>
<evidence type="ECO:0000256" key="1">
    <source>
        <dbReference type="ARBA" id="ARBA00005381"/>
    </source>
</evidence>
<keyword evidence="3 4" id="KW-1133">Transmembrane helix</keyword>
<evidence type="ECO:0000259" key="5">
    <source>
        <dbReference type="PROSITE" id="PS50125"/>
    </source>
</evidence>
<feature type="transmembrane region" description="Helical" evidence="4">
    <location>
        <begin position="133"/>
        <end position="156"/>
    </location>
</feature>
<dbReference type="GO" id="GO:0004016">
    <property type="term" value="F:adenylate cyclase activity"/>
    <property type="evidence" value="ECO:0007669"/>
    <property type="project" value="UniProtKB-ARBA"/>
</dbReference>
<dbReference type="PANTHER" id="PTHR43081:SF1">
    <property type="entry name" value="ADENYLATE CYCLASE, TERMINAL-DIFFERENTIATION SPECIFIC"/>
    <property type="match status" value="1"/>
</dbReference>
<dbReference type="InterPro" id="IPR050697">
    <property type="entry name" value="Adenylyl/Guanylyl_Cyclase_3/4"/>
</dbReference>
<organism evidence="7 8">
    <name type="scientific">Thermoleophilum album</name>
    <dbReference type="NCBI Taxonomy" id="29539"/>
    <lineage>
        <taxon>Bacteria</taxon>
        <taxon>Bacillati</taxon>
        <taxon>Actinomycetota</taxon>
        <taxon>Thermoleophilia</taxon>
        <taxon>Thermoleophilales</taxon>
        <taxon>Thermoleophilaceae</taxon>
        <taxon>Thermoleophilum</taxon>
    </lineage>
</organism>
<dbReference type="AlphaFoldDB" id="A0A1H6FI25"/>
<dbReference type="InterPro" id="IPR029787">
    <property type="entry name" value="Nucleotide_cyclase"/>
</dbReference>
<keyword evidence="2 4" id="KW-0812">Transmembrane</keyword>
<dbReference type="SUPFAM" id="SSF158472">
    <property type="entry name" value="HAMP domain-like"/>
    <property type="match status" value="1"/>
</dbReference>
<dbReference type="STRING" id="29539.SAMN02745716_0339"/>
<dbReference type="GO" id="GO:0035556">
    <property type="term" value="P:intracellular signal transduction"/>
    <property type="evidence" value="ECO:0007669"/>
    <property type="project" value="InterPro"/>
</dbReference>
<dbReference type="EMBL" id="FNWJ01000001">
    <property type="protein sequence ID" value="SEH10481.1"/>
    <property type="molecule type" value="Genomic_DNA"/>
</dbReference>
<dbReference type="GO" id="GO:0016020">
    <property type="term" value="C:membrane"/>
    <property type="evidence" value="ECO:0007669"/>
    <property type="project" value="InterPro"/>
</dbReference>
<dbReference type="Gene3D" id="6.10.340.10">
    <property type="match status" value="1"/>
</dbReference>
<dbReference type="CDD" id="cd06225">
    <property type="entry name" value="HAMP"/>
    <property type="match status" value="1"/>
</dbReference>
<dbReference type="GO" id="GO:0009190">
    <property type="term" value="P:cyclic nucleotide biosynthetic process"/>
    <property type="evidence" value="ECO:0007669"/>
    <property type="project" value="InterPro"/>
</dbReference>
<dbReference type="PANTHER" id="PTHR43081">
    <property type="entry name" value="ADENYLATE CYCLASE, TERMINAL-DIFFERENTIATION SPECIFIC-RELATED"/>
    <property type="match status" value="1"/>
</dbReference>
<sequence>MRVLRALYRALGHRYFVLFAAFEIFSAVLITIATVALFALYTRMSGRELAEVMAVALGCVTVSLALAIKRGAKVARPLVDWIRAGRPERDALRAWRTAVSLPREVIVDNSWRPFVLVSVPVATYYTLRFGLPFWATIVIALSALVSVAYAAVLHFLASEQFMRPVLEDVAGRLPSTLTGVPPGISLRWKLLGALPVMNVATGVVVAGLSSPTRGTLFQLGIDVLLAVAVAFTVSLELTWLISRSVLAQIEELMRAIARVAEGDLSARARVTSGDELGALAGSFNAMVQGLAERETLREALGTYLGTREIVERVVAEGEMLAGQELDATVLFCDISGFTAYAERATPRETVALLNRFYEAAIPEVNNHRGHANKLLGDGLLAVFGAPERLDDHADAALEAAIAIVGRVRERLPAGLGVGIGLNSGPVVVGSVGGGGRLDFTVIGDTVNVAARVERATRRTGDVILITEATRERLQRVTLPLISRGSLELRGKSQPVDVFAVALEQRAQLTEGAGAGERFRSV</sequence>
<dbReference type="PROSITE" id="PS50885">
    <property type="entry name" value="HAMP"/>
    <property type="match status" value="1"/>
</dbReference>
<dbReference type="RefSeq" id="WP_093115647.1">
    <property type="nucleotide sequence ID" value="NZ_FNWJ01000001.1"/>
</dbReference>
<feature type="domain" description="Guanylate cyclase" evidence="5">
    <location>
        <begin position="328"/>
        <end position="453"/>
    </location>
</feature>
<dbReference type="SMART" id="SM00304">
    <property type="entry name" value="HAMP"/>
    <property type="match status" value="1"/>
</dbReference>
<reference evidence="8" key="1">
    <citation type="submission" date="2016-10" db="EMBL/GenBank/DDBJ databases">
        <authorList>
            <person name="Varghese N."/>
            <person name="Submissions S."/>
        </authorList>
    </citation>
    <scope>NUCLEOTIDE SEQUENCE [LARGE SCALE GENOMIC DNA]</scope>
    <source>
        <strain evidence="8">ATCC 35263</strain>
    </source>
</reference>
<name>A0A1H6FI25_THEAL</name>